<keyword evidence="4" id="KW-1185">Reference proteome</keyword>
<dbReference type="EMBL" id="FQYU01000014">
    <property type="protein sequence ID" value="SHJ96504.1"/>
    <property type="molecule type" value="Genomic_DNA"/>
</dbReference>
<dbReference type="AlphaFoldDB" id="A0A1M6NLM5"/>
<evidence type="ECO:0000313" key="3">
    <source>
        <dbReference type="EMBL" id="SHJ96504.1"/>
    </source>
</evidence>
<dbReference type="PANTHER" id="PTHR22946:SF8">
    <property type="entry name" value="ACETYL XYLAN ESTERASE DOMAIN-CONTAINING PROTEIN"/>
    <property type="match status" value="1"/>
</dbReference>
<dbReference type="InterPro" id="IPR008391">
    <property type="entry name" value="AXE1_dom"/>
</dbReference>
<organism evidence="3 4">
    <name type="scientific">Pseudozobellia thermophila</name>
    <dbReference type="NCBI Taxonomy" id="192903"/>
    <lineage>
        <taxon>Bacteria</taxon>
        <taxon>Pseudomonadati</taxon>
        <taxon>Bacteroidota</taxon>
        <taxon>Flavobacteriia</taxon>
        <taxon>Flavobacteriales</taxon>
        <taxon>Flavobacteriaceae</taxon>
        <taxon>Pseudozobellia</taxon>
    </lineage>
</organism>
<proteinExistence type="predicted"/>
<dbReference type="SUPFAM" id="SSF53474">
    <property type="entry name" value="alpha/beta-Hydrolases"/>
    <property type="match status" value="2"/>
</dbReference>
<dbReference type="Gene3D" id="3.40.50.1820">
    <property type="entry name" value="alpha/beta hydrolase"/>
    <property type="match status" value="2"/>
</dbReference>
<name>A0A1M6NLM5_9FLAO</name>
<dbReference type="Proteomes" id="UP000184543">
    <property type="component" value="Unassembled WGS sequence"/>
</dbReference>
<evidence type="ECO:0000259" key="2">
    <source>
        <dbReference type="Pfam" id="PF05448"/>
    </source>
</evidence>
<dbReference type="OrthoDB" id="9805123at2"/>
<evidence type="ECO:0000313" key="4">
    <source>
        <dbReference type="Proteomes" id="UP000184543"/>
    </source>
</evidence>
<dbReference type="Pfam" id="PF05448">
    <property type="entry name" value="AXE1"/>
    <property type="match status" value="1"/>
</dbReference>
<feature type="domain" description="Acetyl xylan esterase" evidence="2">
    <location>
        <begin position="108"/>
        <end position="279"/>
    </location>
</feature>
<sequence>MKMNSRIFAAWFFLVGMVSLQAQDDVSLFKYWTYYSDVENSLYKTLASIGLEQLEPRKGEIAKLKTKDDWLKRQQLVKKKLLEVIGPFPEKTPLNVRVTGVIQREDYRVEKLIYESRPGYYVPSALFIPNNIKGKAPAILNPIGHSPASFRRDSYQHKIINLVKKGFVVLAYDPIGQGERLQYYDEKLGKSIFPPNHEHSYPGAQCYISGYSSAKYFIWDGIRGIDLLLSRPEVDPDRLGMNGISGGGNMTAVIGAIDDRILAAAPECWITNFNYLLKTEAPQDSEQNLVKMIAEGLDHADLIEVRAPKPTLIMATTRDFFSIEGTRESFHEARKAYEALGAKENLQITEDDDVHNSTKKNREAMYAFFQKHLNNPGDSRDHEVELFTKEELFVTKTGQLATSLKGETMYSLNKKVVEAQVAALNESRANSDKHLSKVRNSAIGLSGFSFPVEYGKSIFSGRMVNEGYVLEKYLVDGSGDYKLPLALFVPDTGSKEQLLLLLHEKGKDHAVNKEGLAKQLVAKGYSVLVADLPDIGEMGPGYLRGDTYIRGVSYNKWFAGILTGKSIVGLRAEDIVRISHFIKKDLPEYRSTTAISVGVLGSELLHAAAFDENIQKVCLVRPFMSYSNIALTRDYQPSYIHSVVQGAITEYDLPDLMAYLAPRKMLVINPLEANGQKASRPKVEEEMAFPLKVYGKQKGTKGLAVESNIEDEDVTTQVLSWLK</sequence>
<dbReference type="InterPro" id="IPR050261">
    <property type="entry name" value="FrsA_esterase"/>
</dbReference>
<gene>
    <name evidence="3" type="ORF">SAMN04488513_11410</name>
</gene>
<dbReference type="InterPro" id="IPR029058">
    <property type="entry name" value="AB_hydrolase_fold"/>
</dbReference>
<keyword evidence="1" id="KW-0732">Signal</keyword>
<dbReference type="PANTHER" id="PTHR22946">
    <property type="entry name" value="DIENELACTONE HYDROLASE DOMAIN-CONTAINING PROTEIN-RELATED"/>
    <property type="match status" value="1"/>
</dbReference>
<feature type="signal peptide" evidence="1">
    <location>
        <begin position="1"/>
        <end position="22"/>
    </location>
</feature>
<accession>A0A1M6NLM5</accession>
<dbReference type="STRING" id="192903.SAMN04488513_11410"/>
<reference evidence="4" key="1">
    <citation type="submission" date="2016-11" db="EMBL/GenBank/DDBJ databases">
        <authorList>
            <person name="Varghese N."/>
            <person name="Submissions S."/>
        </authorList>
    </citation>
    <scope>NUCLEOTIDE SEQUENCE [LARGE SCALE GENOMIC DNA]</scope>
    <source>
        <strain evidence="4">DSM 19858</strain>
    </source>
</reference>
<protein>
    <submittedName>
        <fullName evidence="3">Acetyl xylan esterase (AXE1)</fullName>
    </submittedName>
</protein>
<feature type="chain" id="PRO_5012296851" evidence="1">
    <location>
        <begin position="23"/>
        <end position="723"/>
    </location>
</feature>
<evidence type="ECO:0000256" key="1">
    <source>
        <dbReference type="SAM" id="SignalP"/>
    </source>
</evidence>
<dbReference type="RefSeq" id="WP_094766807.1">
    <property type="nucleotide sequence ID" value="NZ_FQYU01000014.1"/>
</dbReference>